<organism evidence="5 6">
    <name type="scientific">Mailhella massiliensis</name>
    <dbReference type="NCBI Taxonomy" id="1903261"/>
    <lineage>
        <taxon>Bacteria</taxon>
        <taxon>Pseudomonadati</taxon>
        <taxon>Thermodesulfobacteriota</taxon>
        <taxon>Desulfovibrionia</taxon>
        <taxon>Desulfovibrionales</taxon>
        <taxon>Desulfovibrionaceae</taxon>
        <taxon>Mailhella</taxon>
    </lineage>
</organism>
<keyword evidence="1" id="KW-0812">Transmembrane</keyword>
<evidence type="ECO:0000313" key="6">
    <source>
        <dbReference type="Proteomes" id="UP000698963"/>
    </source>
</evidence>
<feature type="transmembrane region" description="Helical" evidence="1">
    <location>
        <begin position="461"/>
        <end position="482"/>
    </location>
</feature>
<feature type="transmembrane region" description="Helical" evidence="1">
    <location>
        <begin position="234"/>
        <end position="254"/>
    </location>
</feature>
<feature type="domain" description="Predicted membrane protein YciQ-like C-terminal" evidence="4">
    <location>
        <begin position="285"/>
        <end position="447"/>
    </location>
</feature>
<keyword evidence="1" id="KW-1133">Transmembrane helix</keyword>
<evidence type="ECO:0000313" key="5">
    <source>
        <dbReference type="EMBL" id="HJD96657.1"/>
    </source>
</evidence>
<accession>A0A921AUK8</accession>
<reference evidence="5" key="2">
    <citation type="submission" date="2021-09" db="EMBL/GenBank/DDBJ databases">
        <authorList>
            <person name="Gilroy R."/>
        </authorList>
    </citation>
    <scope>NUCLEOTIDE SEQUENCE</scope>
    <source>
        <strain evidence="5">ChiGjej2B2-19336</strain>
    </source>
</reference>
<keyword evidence="1" id="KW-0472">Membrane</keyword>
<comment type="caution">
    <text evidence="5">The sequence shown here is derived from an EMBL/GenBank/DDBJ whole genome shotgun (WGS) entry which is preliminary data.</text>
</comment>
<dbReference type="AlphaFoldDB" id="A0A921AUK8"/>
<feature type="domain" description="Predicted membrane protein YciQ-like C-terminal" evidence="4">
    <location>
        <begin position="469"/>
        <end position="573"/>
    </location>
</feature>
<evidence type="ECO:0000259" key="4">
    <source>
        <dbReference type="Pfam" id="PF20990"/>
    </source>
</evidence>
<feature type="domain" description="DUF2207" evidence="3">
    <location>
        <begin position="25"/>
        <end position="216"/>
    </location>
</feature>
<dbReference type="Pfam" id="PF09972">
    <property type="entry name" value="DUF2207"/>
    <property type="match status" value="1"/>
</dbReference>
<feature type="signal peptide" evidence="2">
    <location>
        <begin position="1"/>
        <end position="20"/>
    </location>
</feature>
<dbReference type="EMBL" id="DYZA01000062">
    <property type="protein sequence ID" value="HJD96657.1"/>
    <property type="molecule type" value="Genomic_DNA"/>
</dbReference>
<evidence type="ECO:0000256" key="2">
    <source>
        <dbReference type="SAM" id="SignalP"/>
    </source>
</evidence>
<dbReference type="Proteomes" id="UP000698963">
    <property type="component" value="Unassembled WGS sequence"/>
</dbReference>
<evidence type="ECO:0000256" key="1">
    <source>
        <dbReference type="SAM" id="Phobius"/>
    </source>
</evidence>
<keyword evidence="2" id="KW-0732">Signal</keyword>
<reference evidence="5" key="1">
    <citation type="journal article" date="2021" name="PeerJ">
        <title>Extensive microbial diversity within the chicken gut microbiome revealed by metagenomics and culture.</title>
        <authorList>
            <person name="Gilroy R."/>
            <person name="Ravi A."/>
            <person name="Getino M."/>
            <person name="Pursley I."/>
            <person name="Horton D.L."/>
            <person name="Alikhan N.F."/>
            <person name="Baker D."/>
            <person name="Gharbi K."/>
            <person name="Hall N."/>
            <person name="Watson M."/>
            <person name="Adriaenssens E.M."/>
            <person name="Foster-Nyarko E."/>
            <person name="Jarju S."/>
            <person name="Secka A."/>
            <person name="Antonio M."/>
            <person name="Oren A."/>
            <person name="Chaudhuri R.R."/>
            <person name="La Ragione R."/>
            <person name="Hildebrand F."/>
            <person name="Pallen M.J."/>
        </authorList>
    </citation>
    <scope>NUCLEOTIDE SEQUENCE</scope>
    <source>
        <strain evidence="5">ChiGjej2B2-19336</strain>
    </source>
</reference>
<sequence length="573" mass="63133">MKRYVVTLFLCLLMAAECFAAPVRVREFNALVDVAGNGDIVVSETLRVEIPVQGEFHGIFRDIPVVTRWREQGRASMDVLAVRLDGQKLAKDDVRREARIVRVYQRDRTKVLEPGVHEFFLSYRMTGQVGLFGENDELTWNVTGSGWEAPVDEASCTVLGPPGAPFFAQSAWLGKAGSRQSPVAMTHEVADGRLVMRFEALRPVRPGEEFTVAAGWEKGFVVLERASGAEQGTVLFALLDTAIFLYFFLVWFFIGRDPKKGVIVPRFHPPRIRRAQGGDGKEPESVLSPAAAGFLFSKGQVTPGCFGAALISLAGRGCCLIEGNAKEGFFLKRGAGSSPHAEENGILEFLGDGFAVDREHGETLYAMRRNMTKQLRQDYGSLWKGAGEGILTGLFGSAWMFLGMAAMLIGLAAVTGYVTGGVMPEGFMGVLVPLLFLFFLFRRMPRASMALFRSGRRAPFVFSLFFQACALAFMGFFIITVSRDTLDFFSPAERGLAALALLIPLFFSSIMDAPTKEARALLDEIEGLALYMRMAEGPTLNELNPPEHTLRHYRELLPYAVALGLEQAWGARF</sequence>
<dbReference type="RefSeq" id="WP_304121134.1">
    <property type="nucleotide sequence ID" value="NZ_DYZA01000062.1"/>
</dbReference>
<evidence type="ECO:0000259" key="3">
    <source>
        <dbReference type="Pfam" id="PF09972"/>
    </source>
</evidence>
<feature type="chain" id="PRO_5037640950" evidence="2">
    <location>
        <begin position="21"/>
        <end position="573"/>
    </location>
</feature>
<gene>
    <name evidence="5" type="ORF">K8W16_03305</name>
</gene>
<protein>
    <submittedName>
        <fullName evidence="5">DUF2207 domain-containing protein</fullName>
    </submittedName>
</protein>
<feature type="transmembrane region" description="Helical" evidence="1">
    <location>
        <begin position="494"/>
        <end position="511"/>
    </location>
</feature>
<proteinExistence type="predicted"/>
<dbReference type="InterPro" id="IPR048389">
    <property type="entry name" value="YciQ-like_C"/>
</dbReference>
<dbReference type="InterPro" id="IPR018702">
    <property type="entry name" value="DUF2207"/>
</dbReference>
<feature type="transmembrane region" description="Helical" evidence="1">
    <location>
        <begin position="390"/>
        <end position="415"/>
    </location>
</feature>
<feature type="non-terminal residue" evidence="5">
    <location>
        <position position="573"/>
    </location>
</feature>
<feature type="transmembrane region" description="Helical" evidence="1">
    <location>
        <begin position="421"/>
        <end position="441"/>
    </location>
</feature>
<name>A0A921AUK8_9BACT</name>
<dbReference type="Pfam" id="PF20990">
    <property type="entry name" value="DUF2207_C"/>
    <property type="match status" value="2"/>
</dbReference>